<dbReference type="InParanoid" id="A0A6I8UJK7"/>
<feature type="compositionally biased region" description="Polar residues" evidence="2">
    <location>
        <begin position="8"/>
        <end position="31"/>
    </location>
</feature>
<feature type="region of interest" description="Disordered" evidence="2">
    <location>
        <begin position="1"/>
        <end position="90"/>
    </location>
</feature>
<accession>A0A6I8UJK7</accession>
<dbReference type="AlphaFoldDB" id="A0A6I8UJK7"/>
<keyword evidence="1" id="KW-0175">Coiled coil</keyword>
<feature type="coiled-coil region" evidence="1">
    <location>
        <begin position="286"/>
        <end position="425"/>
    </location>
</feature>
<organism evidence="3 4">
    <name type="scientific">Drosophila pseudoobscura pseudoobscura</name>
    <name type="common">Fruit fly</name>
    <dbReference type="NCBI Taxonomy" id="46245"/>
    <lineage>
        <taxon>Eukaryota</taxon>
        <taxon>Metazoa</taxon>
        <taxon>Ecdysozoa</taxon>
        <taxon>Arthropoda</taxon>
        <taxon>Hexapoda</taxon>
        <taxon>Insecta</taxon>
        <taxon>Pterygota</taxon>
        <taxon>Neoptera</taxon>
        <taxon>Endopterygota</taxon>
        <taxon>Diptera</taxon>
        <taxon>Brachycera</taxon>
        <taxon>Muscomorpha</taxon>
        <taxon>Ephydroidea</taxon>
        <taxon>Drosophilidae</taxon>
        <taxon>Drosophila</taxon>
        <taxon>Sophophora</taxon>
    </lineage>
</organism>
<evidence type="ECO:0000313" key="4">
    <source>
        <dbReference type="RefSeq" id="XP_001356571.3"/>
    </source>
</evidence>
<protein>
    <submittedName>
        <fullName evidence="4">Uncharacterized protein</fullName>
    </submittedName>
</protein>
<dbReference type="KEGG" id="dpo:4816985"/>
<keyword evidence="3" id="KW-1185">Reference proteome</keyword>
<evidence type="ECO:0000256" key="1">
    <source>
        <dbReference type="SAM" id="Coils"/>
    </source>
</evidence>
<dbReference type="Proteomes" id="UP000001819">
    <property type="component" value="Chromosome 4"/>
</dbReference>
<proteinExistence type="predicted"/>
<reference evidence="4" key="1">
    <citation type="submission" date="2025-08" db="UniProtKB">
        <authorList>
            <consortium name="RefSeq"/>
        </authorList>
    </citation>
    <scope>IDENTIFICATION</scope>
    <source>
        <strain evidence="4">MV-25-SWS-2005</strain>
        <tissue evidence="4">Whole body</tissue>
    </source>
</reference>
<name>A0A6I8UJK7_DROPS</name>
<evidence type="ECO:0000313" key="3">
    <source>
        <dbReference type="Proteomes" id="UP000001819"/>
    </source>
</evidence>
<dbReference type="RefSeq" id="XP_001356571.3">
    <property type="nucleotide sequence ID" value="XM_001356535.4"/>
</dbReference>
<evidence type="ECO:0000256" key="2">
    <source>
        <dbReference type="SAM" id="MobiDB-lite"/>
    </source>
</evidence>
<sequence>MKPKSPRIRQTLSNGPANGPRNFTSPRTAYTKTLIPGTAQKRRSFTQIGPKKTTTNGSFDKKKNIGQKRLLEKAPAPPAGLLTPSSSDTSVTTIAVPRSEGQRNCKIVPKIVTLPKEPSSLTTTPYLTLKRQQTAAMINYQARKSVSQMDFKEARRSGNYQLVAHVPCKDEQTVGAVAGLEANMSKMLMQDASQMYDASIKGRMSFIVSPDQDARLASLKIFNTIMLHAWRKRRAEVRHITEQLEDQKKMLLKTRNQLHVYTSLFSEEQCLNVTLNEQLRLSYREAAVIKLSYEELNLKLKKINDEKQRLADEIKLRDLEIKNLHEMQQSLNSELFRANADQEEHLKQIAQLQRDYQESLGIQQEQYIKLELFENELEASMKIIKEIRNEMEITEKIKLSSEEKYNKLLDHTKQVERTAQQMEEQVALLQSCLAATMGQRIRQCLIQRESYKHATYRMLHFVADYMLPGNGIPPPPPSISQAIRMIKDLIFAKLYGEGNDTDSQDGMSLKMLIESKEIQQESFN</sequence>
<gene>
    <name evidence="4" type="primary">LOC4816985</name>
</gene>